<feature type="non-terminal residue" evidence="3">
    <location>
        <position position="1"/>
    </location>
</feature>
<keyword evidence="2" id="KW-1133">Transmembrane helix</keyword>
<dbReference type="EMBL" id="CAUYUJ010011852">
    <property type="protein sequence ID" value="CAK0832703.1"/>
    <property type="molecule type" value="Genomic_DNA"/>
</dbReference>
<comment type="caution">
    <text evidence="3">The sequence shown here is derived from an EMBL/GenBank/DDBJ whole genome shotgun (WGS) entry which is preliminary data.</text>
</comment>
<reference evidence="3" key="1">
    <citation type="submission" date="2023-10" db="EMBL/GenBank/DDBJ databases">
        <authorList>
            <person name="Chen Y."/>
            <person name="Shah S."/>
            <person name="Dougan E. K."/>
            <person name="Thang M."/>
            <person name="Chan C."/>
        </authorList>
    </citation>
    <scope>NUCLEOTIDE SEQUENCE [LARGE SCALE GENOMIC DNA]</scope>
</reference>
<feature type="non-terminal residue" evidence="3">
    <location>
        <position position="172"/>
    </location>
</feature>
<name>A0ABN9SLL5_9DINO</name>
<feature type="region of interest" description="Disordered" evidence="1">
    <location>
        <begin position="68"/>
        <end position="89"/>
    </location>
</feature>
<keyword evidence="4" id="KW-1185">Reference proteome</keyword>
<evidence type="ECO:0000256" key="1">
    <source>
        <dbReference type="SAM" id="MobiDB-lite"/>
    </source>
</evidence>
<evidence type="ECO:0000256" key="2">
    <source>
        <dbReference type="SAM" id="Phobius"/>
    </source>
</evidence>
<feature type="transmembrane region" description="Helical" evidence="2">
    <location>
        <begin position="108"/>
        <end position="128"/>
    </location>
</feature>
<evidence type="ECO:0000313" key="4">
    <source>
        <dbReference type="Proteomes" id="UP001189429"/>
    </source>
</evidence>
<feature type="compositionally biased region" description="Polar residues" evidence="1">
    <location>
        <begin position="68"/>
        <end position="77"/>
    </location>
</feature>
<dbReference type="Proteomes" id="UP001189429">
    <property type="component" value="Unassembled WGS sequence"/>
</dbReference>
<organism evidence="3 4">
    <name type="scientific">Prorocentrum cordatum</name>
    <dbReference type="NCBI Taxonomy" id="2364126"/>
    <lineage>
        <taxon>Eukaryota</taxon>
        <taxon>Sar</taxon>
        <taxon>Alveolata</taxon>
        <taxon>Dinophyceae</taxon>
        <taxon>Prorocentrales</taxon>
        <taxon>Prorocentraceae</taxon>
        <taxon>Prorocentrum</taxon>
    </lineage>
</organism>
<feature type="transmembrane region" description="Helical" evidence="2">
    <location>
        <begin position="140"/>
        <end position="162"/>
    </location>
</feature>
<gene>
    <name evidence="3" type="ORF">PCOR1329_LOCUS30653</name>
</gene>
<keyword evidence="2" id="KW-0472">Membrane</keyword>
<proteinExistence type="predicted"/>
<accession>A0ABN9SLL5</accession>
<evidence type="ECO:0000313" key="3">
    <source>
        <dbReference type="EMBL" id="CAK0832703.1"/>
    </source>
</evidence>
<keyword evidence="2" id="KW-0812">Transmembrane</keyword>
<sequence length="172" mass="18299">VPDEGIVEGCRTSAKTRVGTSAKVGHARRLLLSSRDLTALRVLKVVLTPLETLVVIYGTCGRGYDYNNNNRSPTSGDLETDGDETDVGSVNDPDSAADVSKHPVRFSLLWLLWIVFILLGGVLVFQWARSTEPPCTVSCVAAMVFGMYAVGSLITACLALCAPDTLASAGRP</sequence>
<protein>
    <submittedName>
        <fullName evidence="3">Uncharacterized protein</fullName>
    </submittedName>
</protein>